<reference evidence="1 2" key="1">
    <citation type="submission" date="2023-03" db="EMBL/GenBank/DDBJ databases">
        <title>Genome insight into feeding habits of ladybird beetles.</title>
        <authorList>
            <person name="Li H.-S."/>
            <person name="Huang Y.-H."/>
            <person name="Pang H."/>
        </authorList>
    </citation>
    <scope>NUCLEOTIDE SEQUENCE [LARGE SCALE GENOMIC DNA]</scope>
    <source>
        <strain evidence="1">SYSU_2023b</strain>
        <tissue evidence="1">Whole body</tissue>
    </source>
</reference>
<dbReference type="Proteomes" id="UP001431783">
    <property type="component" value="Unassembled WGS sequence"/>
</dbReference>
<evidence type="ECO:0000313" key="2">
    <source>
        <dbReference type="Proteomes" id="UP001431783"/>
    </source>
</evidence>
<protein>
    <submittedName>
        <fullName evidence="1">Uncharacterized protein</fullName>
    </submittedName>
</protein>
<gene>
    <name evidence="1" type="ORF">WA026_023111</name>
</gene>
<keyword evidence="2" id="KW-1185">Reference proteome</keyword>
<evidence type="ECO:0000313" key="1">
    <source>
        <dbReference type="EMBL" id="KAK9878662.1"/>
    </source>
</evidence>
<organism evidence="1 2">
    <name type="scientific">Henosepilachna vigintioctopunctata</name>
    <dbReference type="NCBI Taxonomy" id="420089"/>
    <lineage>
        <taxon>Eukaryota</taxon>
        <taxon>Metazoa</taxon>
        <taxon>Ecdysozoa</taxon>
        <taxon>Arthropoda</taxon>
        <taxon>Hexapoda</taxon>
        <taxon>Insecta</taxon>
        <taxon>Pterygota</taxon>
        <taxon>Neoptera</taxon>
        <taxon>Endopterygota</taxon>
        <taxon>Coleoptera</taxon>
        <taxon>Polyphaga</taxon>
        <taxon>Cucujiformia</taxon>
        <taxon>Coccinelloidea</taxon>
        <taxon>Coccinellidae</taxon>
        <taxon>Epilachninae</taxon>
        <taxon>Epilachnini</taxon>
        <taxon>Henosepilachna</taxon>
    </lineage>
</organism>
<name>A0AAW1UD85_9CUCU</name>
<accession>A0AAW1UD85</accession>
<dbReference type="EMBL" id="JARQZJ010000052">
    <property type="protein sequence ID" value="KAK9878662.1"/>
    <property type="molecule type" value="Genomic_DNA"/>
</dbReference>
<proteinExistence type="predicted"/>
<sequence>MEIQELIFIFKRLQAIRKFGPLFYGYYCAPQFKLAMKRWQAVPSWAPSSLITWPHQCIRIVGGFEIQTVSSLYFVRTLVPCEPSWTSGVHREHPTYPTGSPD</sequence>
<comment type="caution">
    <text evidence="1">The sequence shown here is derived from an EMBL/GenBank/DDBJ whole genome shotgun (WGS) entry which is preliminary data.</text>
</comment>
<dbReference type="AlphaFoldDB" id="A0AAW1UD85"/>